<sequence length="159" mass="17636">MQANLKRKWEERGRKAALERQMPSMLGPAAPGDILVLGLHETPRMPMAGEWAHLLDRPFEEPGPAVSQLPSGEAAKPGWLHDQGKRNTCCASIAKALAFETANKCARDAVQIFGGVGFNSKYPVEKLYRDAKIFEIYEGTSQIQRLVISRHVAEQHTQS</sequence>
<organism evidence="1 2">
    <name type="scientific">Spiromyces aspiralis</name>
    <dbReference type="NCBI Taxonomy" id="68401"/>
    <lineage>
        <taxon>Eukaryota</taxon>
        <taxon>Fungi</taxon>
        <taxon>Fungi incertae sedis</taxon>
        <taxon>Zoopagomycota</taxon>
        <taxon>Kickxellomycotina</taxon>
        <taxon>Kickxellomycetes</taxon>
        <taxon>Kickxellales</taxon>
        <taxon>Kickxellaceae</taxon>
        <taxon>Spiromyces</taxon>
    </lineage>
</organism>
<gene>
    <name evidence="1" type="ORF">EV182_004460</name>
</gene>
<accession>A0ACC1HPM1</accession>
<reference evidence="1" key="1">
    <citation type="submission" date="2022-06" db="EMBL/GenBank/DDBJ databases">
        <title>Phylogenomic reconstructions and comparative analyses of Kickxellomycotina fungi.</title>
        <authorList>
            <person name="Reynolds N.K."/>
            <person name="Stajich J.E."/>
            <person name="Barry K."/>
            <person name="Grigoriev I.V."/>
            <person name="Crous P."/>
            <person name="Smith M.E."/>
        </authorList>
    </citation>
    <scope>NUCLEOTIDE SEQUENCE</scope>
    <source>
        <strain evidence="1">RSA 2271</strain>
    </source>
</reference>
<dbReference type="Proteomes" id="UP001145114">
    <property type="component" value="Unassembled WGS sequence"/>
</dbReference>
<evidence type="ECO:0000313" key="2">
    <source>
        <dbReference type="Proteomes" id="UP001145114"/>
    </source>
</evidence>
<keyword evidence="2" id="KW-1185">Reference proteome</keyword>
<evidence type="ECO:0000313" key="1">
    <source>
        <dbReference type="EMBL" id="KAJ1678246.1"/>
    </source>
</evidence>
<protein>
    <submittedName>
        <fullName evidence="1">Uncharacterized protein</fullName>
    </submittedName>
</protein>
<comment type="caution">
    <text evidence="1">The sequence shown here is derived from an EMBL/GenBank/DDBJ whole genome shotgun (WGS) entry which is preliminary data.</text>
</comment>
<dbReference type="EMBL" id="JAMZIH010001372">
    <property type="protein sequence ID" value="KAJ1678246.1"/>
    <property type="molecule type" value="Genomic_DNA"/>
</dbReference>
<name>A0ACC1HPM1_9FUNG</name>
<proteinExistence type="predicted"/>